<evidence type="ECO:0000313" key="1">
    <source>
        <dbReference type="EMBL" id="DAF50376.1"/>
    </source>
</evidence>
<sequence length="62" mass="6832">MIDAPKCDIILSQSRRRKSGLIKSVNYLGGKLLWQTKENGVSSQGIGFMLLTGEFCLEKASN</sequence>
<reference evidence="1" key="1">
    <citation type="journal article" date="2021" name="Proc. Natl. Acad. Sci. U.S.A.">
        <title>A Catalog of Tens of Thousands of Viruses from Human Metagenomes Reveals Hidden Associations with Chronic Diseases.</title>
        <authorList>
            <person name="Tisza M.J."/>
            <person name="Buck C.B."/>
        </authorList>
    </citation>
    <scope>NUCLEOTIDE SEQUENCE</scope>
    <source>
        <strain evidence="1">CtBCr48</strain>
    </source>
</reference>
<dbReference type="EMBL" id="BK032595">
    <property type="protein sequence ID" value="DAF50376.1"/>
    <property type="molecule type" value="Genomic_DNA"/>
</dbReference>
<name>A0A8S5SHH6_9CAUD</name>
<protein>
    <submittedName>
        <fullName evidence="1">Uncharacterized protein</fullName>
    </submittedName>
</protein>
<organism evidence="1">
    <name type="scientific">Siphoviridae sp. ctBCr48</name>
    <dbReference type="NCBI Taxonomy" id="2827802"/>
    <lineage>
        <taxon>Viruses</taxon>
        <taxon>Duplodnaviria</taxon>
        <taxon>Heunggongvirae</taxon>
        <taxon>Uroviricota</taxon>
        <taxon>Caudoviricetes</taxon>
    </lineage>
</organism>
<accession>A0A8S5SHH6</accession>
<proteinExistence type="predicted"/>